<evidence type="ECO:0000256" key="3">
    <source>
        <dbReference type="ARBA" id="ARBA00022844"/>
    </source>
</evidence>
<dbReference type="SUPFAM" id="SSF55405">
    <property type="entry name" value="RNA bacteriophage capsid protein"/>
    <property type="match status" value="1"/>
</dbReference>
<evidence type="ECO:0000256" key="1">
    <source>
        <dbReference type="ARBA" id="ARBA00004328"/>
    </source>
</evidence>
<protein>
    <recommendedName>
        <fullName evidence="5">Coat protein</fullName>
    </recommendedName>
</protein>
<keyword evidence="3" id="KW-0946">Virion</keyword>
<accession>A0A514D8C9</accession>
<evidence type="ECO:0000256" key="2">
    <source>
        <dbReference type="ARBA" id="ARBA00022561"/>
    </source>
</evidence>
<organism evidence="4">
    <name type="scientific">Leviviridae sp</name>
    <dbReference type="NCBI Taxonomy" id="2027243"/>
    <lineage>
        <taxon>Viruses</taxon>
        <taxon>Riboviria</taxon>
        <taxon>Orthornavirae</taxon>
        <taxon>Lenarviricota</taxon>
        <taxon>Leviviricetes</taxon>
        <taxon>Norzivirales</taxon>
        <taxon>Fiersviridae</taxon>
    </lineage>
</organism>
<proteinExistence type="predicted"/>
<gene>
    <name evidence="4" type="ORF">H4BulkL22317e12091_000002</name>
</gene>
<evidence type="ECO:0008006" key="5">
    <source>
        <dbReference type="Google" id="ProtNLM"/>
    </source>
</evidence>
<dbReference type="EMBL" id="MN035083">
    <property type="protein sequence ID" value="QDH89852.1"/>
    <property type="molecule type" value="Genomic_RNA"/>
</dbReference>
<sequence>MTAFAAITLDDAASAAAVFSPSTIDPNGVAKLFENVSGQVFDSRRAISLGVKLPKNGGNVARVTAKVVVPVMDPNDSSIKIGEVIANCEFVLPKTATDTQRADALAFMANFLADASVVAAVGSLESIY</sequence>
<reference evidence="4" key="1">
    <citation type="submission" date="2019-05" db="EMBL/GenBank/DDBJ databases">
        <title>Metatranscriptomic reconstruction reveals RNA viruses with the potential to shape carbon cycling in soil.</title>
        <authorList>
            <person name="Starr E.P."/>
            <person name="Nuccio E."/>
            <person name="Pett-Ridge J."/>
            <person name="Banfield J.F."/>
            <person name="Firestone M.K."/>
        </authorList>
    </citation>
    <scope>NUCLEOTIDE SEQUENCE</scope>
    <source>
        <strain evidence="4">H4_Bulk_Litter_22_scaffold_317_e_1209_1</strain>
    </source>
</reference>
<dbReference type="InterPro" id="IPR015954">
    <property type="entry name" value="Phage_RNA-type_capsid"/>
</dbReference>
<dbReference type="GO" id="GO:0019028">
    <property type="term" value="C:viral capsid"/>
    <property type="evidence" value="ECO:0007669"/>
    <property type="project" value="UniProtKB-KW"/>
</dbReference>
<dbReference type="Gene3D" id="3.30.380.10">
    <property type="entry name" value="MS2 Viral Coat Protein"/>
    <property type="match status" value="1"/>
</dbReference>
<evidence type="ECO:0000313" key="4">
    <source>
        <dbReference type="EMBL" id="QDH89852.1"/>
    </source>
</evidence>
<name>A0A514D8C9_9VIRU</name>
<comment type="subcellular location">
    <subcellularLocation>
        <location evidence="1">Virion</location>
    </subcellularLocation>
</comment>
<keyword evidence="2" id="KW-0167">Capsid protein</keyword>